<dbReference type="SMART" id="SM00129">
    <property type="entry name" value="KISc"/>
    <property type="match status" value="1"/>
</dbReference>
<keyword evidence="4" id="KW-0963">Cytoplasm</keyword>
<dbReference type="GO" id="GO:0003777">
    <property type="term" value="F:microtubule motor activity"/>
    <property type="evidence" value="ECO:0007669"/>
    <property type="project" value="InterPro"/>
</dbReference>
<feature type="domain" description="Kinesin motor" evidence="6">
    <location>
        <begin position="47"/>
        <end position="141"/>
    </location>
</feature>
<dbReference type="GO" id="GO:0051231">
    <property type="term" value="P:spindle elongation"/>
    <property type="evidence" value="ECO:0007669"/>
    <property type="project" value="TreeGrafter"/>
</dbReference>
<sequence length="241" mass="27682">MSYIDTDHLYNRPAFKFRGRMMTARHFGGKNLFSNYEEETVAPSEDAIKVFLRVKPSNSTNENVIKILDSKTVLFKMPPEFTQSRKKLNMPVEYKYTFTNIFQQDVTQNEIFSGCVAPLIKDLFAGQHCLLFTYGTTNAGKNLFSNYEEETVAPSEDAIKVFLRVKPSNSTNENVIKILDSKTVLFKMPPEFTQSRKKLNMPVEYKYTFTNIFQQDVTQNEIFSGCVAPLIKDLFAGQHCL</sequence>
<dbReference type="AlphaFoldDB" id="A0A1B6HC66"/>
<organism evidence="7">
    <name type="scientific">Homalodisca liturata</name>
    <dbReference type="NCBI Taxonomy" id="320908"/>
    <lineage>
        <taxon>Eukaryota</taxon>
        <taxon>Metazoa</taxon>
        <taxon>Ecdysozoa</taxon>
        <taxon>Arthropoda</taxon>
        <taxon>Hexapoda</taxon>
        <taxon>Insecta</taxon>
        <taxon>Pterygota</taxon>
        <taxon>Neoptera</taxon>
        <taxon>Paraneoptera</taxon>
        <taxon>Hemiptera</taxon>
        <taxon>Auchenorrhyncha</taxon>
        <taxon>Membracoidea</taxon>
        <taxon>Cicadellidae</taxon>
        <taxon>Cicadellinae</taxon>
        <taxon>Proconiini</taxon>
        <taxon>Homalodisca</taxon>
    </lineage>
</organism>
<dbReference type="InterPro" id="IPR027417">
    <property type="entry name" value="P-loop_NTPase"/>
</dbReference>
<keyword evidence="3" id="KW-0067">ATP-binding</keyword>
<dbReference type="InterPro" id="IPR001752">
    <property type="entry name" value="Kinesin_motor_dom"/>
</dbReference>
<accession>A0A1B6HC66</accession>
<comment type="subcellular location">
    <subcellularLocation>
        <location evidence="1">Cytoplasm</location>
        <location evidence="1">Cytoskeleton</location>
    </subcellularLocation>
</comment>
<comment type="caution">
    <text evidence="5">Lacks conserved residue(s) required for the propagation of feature annotation.</text>
</comment>
<dbReference type="GO" id="GO:0007052">
    <property type="term" value="P:mitotic spindle organization"/>
    <property type="evidence" value="ECO:0007669"/>
    <property type="project" value="TreeGrafter"/>
</dbReference>
<name>A0A1B6HC66_9HEMI</name>
<feature type="non-terminal residue" evidence="7">
    <location>
        <position position="241"/>
    </location>
</feature>
<dbReference type="PANTHER" id="PTHR47969">
    <property type="entry name" value="CHROMOSOME-ASSOCIATED KINESIN KIF4A-RELATED"/>
    <property type="match status" value="1"/>
</dbReference>
<dbReference type="EMBL" id="GECU01035433">
    <property type="protein sequence ID" value="JAS72273.1"/>
    <property type="molecule type" value="Transcribed_RNA"/>
</dbReference>
<dbReference type="InterPro" id="IPR027640">
    <property type="entry name" value="Kinesin-like_fam"/>
</dbReference>
<keyword evidence="2" id="KW-0547">Nucleotide-binding</keyword>
<dbReference type="Gene3D" id="3.40.850.10">
    <property type="entry name" value="Kinesin motor domain"/>
    <property type="match status" value="2"/>
</dbReference>
<dbReference type="PANTHER" id="PTHR47969:SF29">
    <property type="entry name" value="KINESIN-LIKE PROTEIN"/>
    <property type="match status" value="1"/>
</dbReference>
<dbReference type="GO" id="GO:0008017">
    <property type="term" value="F:microtubule binding"/>
    <property type="evidence" value="ECO:0007669"/>
    <property type="project" value="InterPro"/>
</dbReference>
<dbReference type="GO" id="GO:0005875">
    <property type="term" value="C:microtubule associated complex"/>
    <property type="evidence" value="ECO:0007669"/>
    <property type="project" value="TreeGrafter"/>
</dbReference>
<proteinExistence type="inferred from homology"/>
<dbReference type="Pfam" id="PF00225">
    <property type="entry name" value="Kinesin"/>
    <property type="match status" value="1"/>
</dbReference>
<protein>
    <recommendedName>
        <fullName evidence="6">Kinesin motor domain-containing protein</fullName>
    </recommendedName>
</protein>
<evidence type="ECO:0000256" key="5">
    <source>
        <dbReference type="PROSITE-ProRule" id="PRU00283"/>
    </source>
</evidence>
<comment type="similarity">
    <text evidence="5">Belongs to the TRAFAC class myosin-kinesin ATPase superfamily. Kinesin family.</text>
</comment>
<evidence type="ECO:0000256" key="4">
    <source>
        <dbReference type="ARBA" id="ARBA00023212"/>
    </source>
</evidence>
<evidence type="ECO:0000256" key="2">
    <source>
        <dbReference type="ARBA" id="ARBA00022741"/>
    </source>
</evidence>
<feature type="domain" description="Kinesin motor" evidence="6">
    <location>
        <begin position="158"/>
        <end position="241"/>
    </location>
</feature>
<gene>
    <name evidence="7" type="ORF">g.42554</name>
</gene>
<dbReference type="SUPFAM" id="SSF52540">
    <property type="entry name" value="P-loop containing nucleoside triphosphate hydrolases"/>
    <property type="match status" value="2"/>
</dbReference>
<reference evidence="7" key="1">
    <citation type="submission" date="2015-11" db="EMBL/GenBank/DDBJ databases">
        <title>De novo transcriptome assembly of four potential Pierce s Disease insect vectors from Arizona vineyards.</title>
        <authorList>
            <person name="Tassone E.E."/>
        </authorList>
    </citation>
    <scope>NUCLEOTIDE SEQUENCE</scope>
</reference>
<evidence type="ECO:0000313" key="7">
    <source>
        <dbReference type="EMBL" id="JAS72273.1"/>
    </source>
</evidence>
<evidence type="ECO:0000256" key="3">
    <source>
        <dbReference type="ARBA" id="ARBA00022840"/>
    </source>
</evidence>
<keyword evidence="4" id="KW-0206">Cytoskeleton</keyword>
<dbReference type="GO" id="GO:0007018">
    <property type="term" value="P:microtubule-based movement"/>
    <property type="evidence" value="ECO:0007669"/>
    <property type="project" value="InterPro"/>
</dbReference>
<dbReference type="InterPro" id="IPR036961">
    <property type="entry name" value="Kinesin_motor_dom_sf"/>
</dbReference>
<dbReference type="PROSITE" id="PS50067">
    <property type="entry name" value="KINESIN_MOTOR_2"/>
    <property type="match status" value="2"/>
</dbReference>
<dbReference type="GO" id="GO:0005524">
    <property type="term" value="F:ATP binding"/>
    <property type="evidence" value="ECO:0007669"/>
    <property type="project" value="UniProtKB-KW"/>
</dbReference>
<evidence type="ECO:0000256" key="1">
    <source>
        <dbReference type="ARBA" id="ARBA00004245"/>
    </source>
</evidence>
<evidence type="ECO:0000259" key="6">
    <source>
        <dbReference type="PROSITE" id="PS50067"/>
    </source>
</evidence>